<evidence type="ECO:0000313" key="2">
    <source>
        <dbReference type="EMBL" id="AEF43117.1"/>
    </source>
</evidence>
<proteinExistence type="predicted"/>
<feature type="compositionally biased region" description="Basic and acidic residues" evidence="1">
    <location>
        <begin position="108"/>
        <end position="117"/>
    </location>
</feature>
<dbReference type="Proteomes" id="UP000009235">
    <property type="component" value="Plasmid pAS9A-2"/>
</dbReference>
<dbReference type="RefSeq" id="WP_013798124.1">
    <property type="nucleotide sequence ID" value="NC_015561.1"/>
</dbReference>
<accession>F6ESJ6</accession>
<keyword evidence="2" id="KW-0614">Plasmid</keyword>
<dbReference type="KEGG" id="asd:AS9A_P20073"/>
<dbReference type="OrthoDB" id="4483670at2"/>
<feature type="region of interest" description="Disordered" evidence="1">
    <location>
        <begin position="108"/>
        <end position="128"/>
    </location>
</feature>
<dbReference type="EMBL" id="CP002788">
    <property type="protein sequence ID" value="AEF43117.1"/>
    <property type="molecule type" value="Genomic_DNA"/>
</dbReference>
<feature type="region of interest" description="Disordered" evidence="1">
    <location>
        <begin position="197"/>
        <end position="223"/>
    </location>
</feature>
<dbReference type="AlphaFoldDB" id="F6ESJ6"/>
<reference evidence="2 3" key="1">
    <citation type="journal article" date="2011" name="J. Bacteriol.">
        <title>Complete genome sequence of Amycolicicoccus subflavus DQS3-9A1T, an actinomycete isolated from crude oil-polluted soil.</title>
        <authorList>
            <person name="Cai M."/>
            <person name="Chen W.M."/>
            <person name="Nie Y."/>
            <person name="Chi C.Q."/>
            <person name="Wang Y.N."/>
            <person name="Tang Y.Q."/>
            <person name="Li G.Y."/>
            <person name="Wu X.L."/>
        </authorList>
    </citation>
    <scope>NUCLEOTIDE SEQUENCE [LARGE SCALE GENOMIC DNA]</scope>
    <source>
        <strain evidence="3">DSM 45089 / DQS3-9A1</strain>
        <plasmid evidence="2 3">pAS9A-2</plasmid>
    </source>
</reference>
<sequence length="275" mass="29661">MADTTRRQRRTPLRRRGRITAADHTASAHAEKKISAVTRFVDNVEQRRVAGQHTPQPRPAEDITRQLTHQQRAAAQALAAAAAARHLHGSETEEARDYAAIAAENERRLAEEHERAHQHAQAEQQRERNDRIIFEAAAALAAVYTASKLIPHTSHELDEQARAAFTDATPTAPSSAASNGVSLTTAALAGAALHHTRQTMGQVAGDDHVEPPMTDGANPGQIPHDIIDALTAAQLGHPRTPAEMLNKQPEQHAEAGPTADTDLDVPLSAEHGQEI</sequence>
<name>F6ESJ6_HOYSD</name>
<keyword evidence="3" id="KW-1185">Reference proteome</keyword>
<gene>
    <name evidence="2" type="ordered locus">AS9A_P20073</name>
</gene>
<evidence type="ECO:0000256" key="1">
    <source>
        <dbReference type="SAM" id="MobiDB-lite"/>
    </source>
</evidence>
<evidence type="ECO:0000313" key="3">
    <source>
        <dbReference type="Proteomes" id="UP000009235"/>
    </source>
</evidence>
<feature type="region of interest" description="Disordered" evidence="1">
    <location>
        <begin position="246"/>
        <end position="275"/>
    </location>
</feature>
<dbReference type="HOGENOM" id="CLU_1010620_0_0_11"/>
<protein>
    <submittedName>
        <fullName evidence="2">Uncharacterized protein</fullName>
    </submittedName>
</protein>
<geneLocation type="plasmid" evidence="2 3">
    <name>pAS9A-2</name>
</geneLocation>
<organism evidence="2 3">
    <name type="scientific">Hoyosella subflava (strain DSM 45089 / JCM 17490 / NBRC 109087 / DQS3-9A1)</name>
    <name type="common">Amycolicicoccus subflavus</name>
    <dbReference type="NCBI Taxonomy" id="443218"/>
    <lineage>
        <taxon>Bacteria</taxon>
        <taxon>Bacillati</taxon>
        <taxon>Actinomycetota</taxon>
        <taxon>Actinomycetes</taxon>
        <taxon>Mycobacteriales</taxon>
        <taxon>Hoyosellaceae</taxon>
        <taxon>Hoyosella</taxon>
    </lineage>
</organism>